<evidence type="ECO:0000313" key="1">
    <source>
        <dbReference type="EMBL" id="MBB3980118.1"/>
    </source>
</evidence>
<comment type="caution">
    <text evidence="1">The sequence shown here is derived from an EMBL/GenBank/DDBJ whole genome shotgun (WGS) entry which is preliminary data.</text>
</comment>
<dbReference type="RefSeq" id="WP_183808270.1">
    <property type="nucleotide sequence ID" value="NZ_JACIEE010000015.1"/>
</dbReference>
<sequence>MAKLNWSGEIPYHVSRPSKGVHYSIEFVEAPVSYFELRGVGVFPFRKFLTLSDAKEAAQRIHDTRRSTSHD</sequence>
<dbReference type="AlphaFoldDB" id="A0A7W6GMC1"/>
<protein>
    <submittedName>
        <fullName evidence="1">Uncharacterized protein</fullName>
    </submittedName>
</protein>
<organism evidence="1 2">
    <name type="scientific">Mycoplana azooxidifex</name>
    <dbReference type="NCBI Taxonomy" id="1636188"/>
    <lineage>
        <taxon>Bacteria</taxon>
        <taxon>Pseudomonadati</taxon>
        <taxon>Pseudomonadota</taxon>
        <taxon>Alphaproteobacteria</taxon>
        <taxon>Hyphomicrobiales</taxon>
        <taxon>Rhizobiaceae</taxon>
        <taxon>Mycoplana</taxon>
    </lineage>
</organism>
<evidence type="ECO:0000313" key="2">
    <source>
        <dbReference type="Proteomes" id="UP000574761"/>
    </source>
</evidence>
<dbReference type="EMBL" id="JACIEE010000015">
    <property type="protein sequence ID" value="MBB3980118.1"/>
    <property type="molecule type" value="Genomic_DNA"/>
</dbReference>
<name>A0A7W6GMC1_9HYPH</name>
<dbReference type="Proteomes" id="UP000574761">
    <property type="component" value="Unassembled WGS sequence"/>
</dbReference>
<accession>A0A7W6GMC1</accession>
<keyword evidence="2" id="KW-1185">Reference proteome</keyword>
<gene>
    <name evidence="1" type="ORF">GGQ64_005365</name>
</gene>
<proteinExistence type="predicted"/>
<reference evidence="1 2" key="1">
    <citation type="submission" date="2020-08" db="EMBL/GenBank/DDBJ databases">
        <title>Genomic Encyclopedia of Type Strains, Phase IV (KMG-IV): sequencing the most valuable type-strain genomes for metagenomic binning, comparative biology and taxonomic classification.</title>
        <authorList>
            <person name="Goeker M."/>
        </authorList>
    </citation>
    <scope>NUCLEOTIDE SEQUENCE [LARGE SCALE GENOMIC DNA]</scope>
    <source>
        <strain evidence="1 2">DSM 100211</strain>
    </source>
</reference>